<name>A0AC54Z5Y1_ORYAF</name>
<accession>A0AC54Z5Y1</accession>
<evidence type="ECO:0000313" key="2">
    <source>
        <dbReference type="RefSeq" id="XP_042636768.1"/>
    </source>
</evidence>
<gene>
    <name evidence="2" type="primary">LOC103199594</name>
</gene>
<protein>
    <submittedName>
        <fullName evidence="2">Sp110 nuclear body protein</fullName>
    </submittedName>
</protein>
<dbReference type="Proteomes" id="UP000694850">
    <property type="component" value="Unplaced"/>
</dbReference>
<keyword evidence="1" id="KW-1185">Reference proteome</keyword>
<dbReference type="RefSeq" id="XP_042636768.1">
    <property type="nucleotide sequence ID" value="XM_042780834.1"/>
</dbReference>
<proteinExistence type="predicted"/>
<evidence type="ECO:0000313" key="1">
    <source>
        <dbReference type="Proteomes" id="UP000694850"/>
    </source>
</evidence>
<organism evidence="1 2">
    <name type="scientific">Orycteropus afer afer</name>
    <dbReference type="NCBI Taxonomy" id="1230840"/>
    <lineage>
        <taxon>Eukaryota</taxon>
        <taxon>Metazoa</taxon>
        <taxon>Chordata</taxon>
        <taxon>Craniata</taxon>
        <taxon>Vertebrata</taxon>
        <taxon>Euteleostomi</taxon>
        <taxon>Mammalia</taxon>
        <taxon>Eutheria</taxon>
        <taxon>Afrotheria</taxon>
        <taxon>Tubulidentata</taxon>
        <taxon>Orycteropodidae</taxon>
        <taxon>Orycteropus</taxon>
    </lineage>
</organism>
<sequence length="558" mass="63736">MFTETKALEEALLRHFIHQKLEIAYAIHKPFPFFEGLRDQSFITDRMYKASVEACRNLVPVARVVHKTLTNLERMFDPSLLVALFSSTNLREYPNLLTILRSFRSDLLPRPPILPPPSSHPPFALRVIQHKASIRQSSETLGEPSSLSGPAVAIPGSIKEERITPVANDNLTYKTNDDDSQEMPHSLPGPVQGEKIKSALSTSKKRHQKRALPRGAASSEHGIQEKLQVVDQVTQVKDDSTSHSKVMTRFQKAKRECAQTPKPVEISDDTSEMKKVKRPKEAPSTSPRIRHGKKRRKGCSWSSPERRQKKRLPRERPEDELGGLHSPELPVTCGEAKGILYKEKMAQGPSEKCIQNEEGAWFTPREFEVAGNRAQSKNWKRSVLCRGQTLGQLLEKGPLLCPSGAALKREVNIRTPWSCTFCRVKDSSESRQCHQESGILERRMRPADQLKCEFLLLKAYCHPQSSFFADTPRNLRDYAEPFREAMWLDLVKERMLQKMYTVPWFVRDMRLIFCNHKTFYKTSHLSQVGLDLEAEFENNLKEVFSFHEANENSFLAPP</sequence>
<reference evidence="2" key="1">
    <citation type="submission" date="2025-08" db="UniProtKB">
        <authorList>
            <consortium name="RefSeq"/>
        </authorList>
    </citation>
    <scope>IDENTIFICATION</scope>
</reference>